<protein>
    <submittedName>
        <fullName evidence="1">Uncharacterized protein</fullName>
    </submittedName>
</protein>
<accession>M8BPA1</accession>
<dbReference type="AlphaFoldDB" id="M8BPA1"/>
<dbReference type="ExpressionAtlas" id="M8BPA1">
    <property type="expression patterns" value="baseline"/>
</dbReference>
<organism evidence="1">
    <name type="scientific">Aegilops tauschii</name>
    <name type="common">Tausch's goatgrass</name>
    <name type="synonym">Aegilops squarrosa</name>
    <dbReference type="NCBI Taxonomy" id="37682"/>
    <lineage>
        <taxon>Eukaryota</taxon>
        <taxon>Viridiplantae</taxon>
        <taxon>Streptophyta</taxon>
        <taxon>Embryophyta</taxon>
        <taxon>Tracheophyta</taxon>
        <taxon>Spermatophyta</taxon>
        <taxon>Magnoliopsida</taxon>
        <taxon>Liliopsida</taxon>
        <taxon>Poales</taxon>
        <taxon>Poaceae</taxon>
        <taxon>BOP clade</taxon>
        <taxon>Pooideae</taxon>
        <taxon>Triticodae</taxon>
        <taxon>Triticeae</taxon>
        <taxon>Triticinae</taxon>
        <taxon>Aegilops</taxon>
    </lineage>
</organism>
<sequence length="97" mass="10210">MLGAFLLDGKDADADAGISLSNFRVTCMVFCLRDSNARVCAFSSAAGGWVSTTAHSSKPVVPDGDLDPIHFAGSDNWSAYWTVGDNIVIVLDKDAAN</sequence>
<name>M8BPA1_AEGTA</name>
<reference evidence="1" key="1">
    <citation type="submission" date="2015-06" db="UniProtKB">
        <authorList>
            <consortium name="EnsemblPlants"/>
        </authorList>
    </citation>
    <scope>IDENTIFICATION</scope>
</reference>
<dbReference type="EnsemblPlants" id="EMT04782">
    <property type="protein sequence ID" value="EMT04782"/>
    <property type="gene ID" value="F775_42771"/>
</dbReference>
<proteinExistence type="predicted"/>
<evidence type="ECO:0000313" key="1">
    <source>
        <dbReference type="EnsemblPlants" id="EMT04782"/>
    </source>
</evidence>